<dbReference type="PANTHER" id="PTHR23511:SF34">
    <property type="entry name" value="SYNAPTIC VESICLE GLYCOPROTEIN 2"/>
    <property type="match status" value="1"/>
</dbReference>
<feature type="transmembrane region" description="Helical" evidence="7">
    <location>
        <begin position="204"/>
        <end position="224"/>
    </location>
</feature>
<dbReference type="AlphaFoldDB" id="A0A7V2B1V2"/>
<comment type="similarity">
    <text evidence="2">Belongs to the major facilitator superfamily. Sugar transporter (TC 2.A.1.1) family.</text>
</comment>
<evidence type="ECO:0000256" key="1">
    <source>
        <dbReference type="ARBA" id="ARBA00004141"/>
    </source>
</evidence>
<dbReference type="InterPro" id="IPR036259">
    <property type="entry name" value="MFS_trans_sf"/>
</dbReference>
<sequence>MAPQRNLSSGRIVFSRPLAFWLGTIALSVGTFLHIPMFVHAAHMGYQLVGMPIDGWMILGMILIVVGLGMAVYGLVPKTDPEVRARLAHIRVKALDDVPLGRTHIVLLTVLAIAILIDIMKPTTLGFVVPGMAKEYGLKSPLNPDGKIPVALLPLSGITGTVLGSFIWGWMADWIGRRPTILLAALLFIATSICGAMPTFSLNLLMCFLMGLSVGGMLPIAYALTAETIPARHRGLLMILMGGDLSLAYFVTSALSAWLQPEFGWRILWLIGAPTGLLLILISRWIPESPRFLLATGRTEEAKQIMDRFGASIVEVSKDEALAVEQRIQGRFSQLFKKPFIGLSVGLGLYAVAFGLVQFGFLLWLPTNLRVAGFDVAAADSLIARASLLGFPVTFISAFLYAFWSSKKTLLLFAMLTCAALLGFVFFEGTVTQNTLLIYGLIVLIIMGVSTATTDLMPTYAAEVYPTSLRGRGSGFIAGASKVGGVLGIGLVVAGITPPTFTGAALLGAIPLLLALVVLAIRGIETRRRRLEEITAEQVGADLVS</sequence>
<feature type="domain" description="Major facilitator superfamily (MFS) profile" evidence="8">
    <location>
        <begin position="107"/>
        <end position="527"/>
    </location>
</feature>
<feature type="transmembrane region" description="Helical" evidence="7">
    <location>
        <begin position="105"/>
        <end position="128"/>
    </location>
</feature>
<feature type="transmembrane region" description="Helical" evidence="7">
    <location>
        <begin position="180"/>
        <end position="198"/>
    </location>
</feature>
<feature type="transmembrane region" description="Helical" evidence="7">
    <location>
        <begin position="436"/>
        <end position="454"/>
    </location>
</feature>
<feature type="transmembrane region" description="Helical" evidence="7">
    <location>
        <begin position="382"/>
        <end position="403"/>
    </location>
</feature>
<feature type="transmembrane region" description="Helical" evidence="7">
    <location>
        <begin position="263"/>
        <end position="282"/>
    </location>
</feature>
<dbReference type="InterPro" id="IPR011701">
    <property type="entry name" value="MFS"/>
</dbReference>
<comment type="subcellular location">
    <subcellularLocation>
        <location evidence="1">Membrane</location>
        <topology evidence="1">Multi-pass membrane protein</topology>
    </subcellularLocation>
</comment>
<keyword evidence="6 7" id="KW-0472">Membrane</keyword>
<feature type="transmembrane region" description="Helical" evidence="7">
    <location>
        <begin position="55"/>
        <end position="76"/>
    </location>
</feature>
<gene>
    <name evidence="9" type="ORF">ENO59_09575</name>
</gene>
<evidence type="ECO:0000259" key="8">
    <source>
        <dbReference type="PROSITE" id="PS50850"/>
    </source>
</evidence>
<evidence type="ECO:0000256" key="2">
    <source>
        <dbReference type="ARBA" id="ARBA00010992"/>
    </source>
</evidence>
<dbReference type="SUPFAM" id="SSF103473">
    <property type="entry name" value="MFS general substrate transporter"/>
    <property type="match status" value="1"/>
</dbReference>
<keyword evidence="4 7" id="KW-0812">Transmembrane</keyword>
<comment type="caution">
    <text evidence="9">The sequence shown here is derived from an EMBL/GenBank/DDBJ whole genome shotgun (WGS) entry which is preliminary data.</text>
</comment>
<evidence type="ECO:0000256" key="5">
    <source>
        <dbReference type="ARBA" id="ARBA00022989"/>
    </source>
</evidence>
<dbReference type="PROSITE" id="PS00217">
    <property type="entry name" value="SUGAR_TRANSPORT_2"/>
    <property type="match status" value="1"/>
</dbReference>
<dbReference type="EMBL" id="DSGB01000006">
    <property type="protein sequence ID" value="HER96747.1"/>
    <property type="molecule type" value="Genomic_DNA"/>
</dbReference>
<dbReference type="InterPro" id="IPR005829">
    <property type="entry name" value="Sugar_transporter_CS"/>
</dbReference>
<evidence type="ECO:0000313" key="9">
    <source>
        <dbReference type="EMBL" id="HER96747.1"/>
    </source>
</evidence>
<feature type="transmembrane region" description="Helical" evidence="7">
    <location>
        <begin position="410"/>
        <end position="430"/>
    </location>
</feature>
<organism evidence="9">
    <name type="scientific">Rhodothermus marinus</name>
    <name type="common">Rhodothermus obamensis</name>
    <dbReference type="NCBI Taxonomy" id="29549"/>
    <lineage>
        <taxon>Bacteria</taxon>
        <taxon>Pseudomonadati</taxon>
        <taxon>Rhodothermota</taxon>
        <taxon>Rhodothermia</taxon>
        <taxon>Rhodothermales</taxon>
        <taxon>Rhodothermaceae</taxon>
        <taxon>Rhodothermus</taxon>
    </lineage>
</organism>
<proteinExistence type="inferred from homology"/>
<dbReference type="GO" id="GO:0016020">
    <property type="term" value="C:membrane"/>
    <property type="evidence" value="ECO:0007669"/>
    <property type="project" value="UniProtKB-SubCell"/>
</dbReference>
<feature type="transmembrane region" description="Helical" evidence="7">
    <location>
        <begin position="236"/>
        <end position="257"/>
    </location>
</feature>
<feature type="transmembrane region" description="Helical" evidence="7">
    <location>
        <begin position="20"/>
        <end position="43"/>
    </location>
</feature>
<evidence type="ECO:0000256" key="4">
    <source>
        <dbReference type="ARBA" id="ARBA00022692"/>
    </source>
</evidence>
<dbReference type="InterPro" id="IPR020846">
    <property type="entry name" value="MFS_dom"/>
</dbReference>
<keyword evidence="5 7" id="KW-1133">Transmembrane helix</keyword>
<dbReference type="PROSITE" id="PS50850">
    <property type="entry name" value="MFS"/>
    <property type="match status" value="1"/>
</dbReference>
<dbReference type="PANTHER" id="PTHR23511">
    <property type="entry name" value="SYNAPTIC VESICLE GLYCOPROTEIN 2"/>
    <property type="match status" value="1"/>
</dbReference>
<reference evidence="9" key="1">
    <citation type="journal article" date="2020" name="mSystems">
        <title>Genome- and Community-Level Interaction Insights into Carbon Utilization and Element Cycling Functions of Hydrothermarchaeota in Hydrothermal Sediment.</title>
        <authorList>
            <person name="Zhou Z."/>
            <person name="Liu Y."/>
            <person name="Xu W."/>
            <person name="Pan J."/>
            <person name="Luo Z.H."/>
            <person name="Li M."/>
        </authorList>
    </citation>
    <scope>NUCLEOTIDE SEQUENCE [LARGE SCALE GENOMIC DNA]</scope>
    <source>
        <strain evidence="9">SpSt-143</strain>
    </source>
</reference>
<feature type="transmembrane region" description="Helical" evidence="7">
    <location>
        <begin position="340"/>
        <end position="362"/>
    </location>
</feature>
<feature type="transmembrane region" description="Helical" evidence="7">
    <location>
        <begin position="475"/>
        <end position="496"/>
    </location>
</feature>
<protein>
    <submittedName>
        <fullName evidence="9">MFS transporter</fullName>
    </submittedName>
</protein>
<dbReference type="Gene3D" id="1.20.1250.20">
    <property type="entry name" value="MFS general substrate transporter like domains"/>
    <property type="match status" value="1"/>
</dbReference>
<keyword evidence="3" id="KW-0813">Transport</keyword>
<feature type="transmembrane region" description="Helical" evidence="7">
    <location>
        <begin position="148"/>
        <end position="168"/>
    </location>
</feature>
<accession>A0A7V2B1V2</accession>
<name>A0A7V2B1V2_RHOMR</name>
<evidence type="ECO:0000256" key="6">
    <source>
        <dbReference type="ARBA" id="ARBA00023136"/>
    </source>
</evidence>
<dbReference type="GO" id="GO:0022857">
    <property type="term" value="F:transmembrane transporter activity"/>
    <property type="evidence" value="ECO:0007669"/>
    <property type="project" value="InterPro"/>
</dbReference>
<evidence type="ECO:0000256" key="7">
    <source>
        <dbReference type="SAM" id="Phobius"/>
    </source>
</evidence>
<feature type="transmembrane region" description="Helical" evidence="7">
    <location>
        <begin position="502"/>
        <end position="521"/>
    </location>
</feature>
<dbReference type="Pfam" id="PF07690">
    <property type="entry name" value="MFS_1"/>
    <property type="match status" value="1"/>
</dbReference>
<evidence type="ECO:0000256" key="3">
    <source>
        <dbReference type="ARBA" id="ARBA00022448"/>
    </source>
</evidence>